<dbReference type="PANTHER" id="PTHR24067">
    <property type="entry name" value="UBIQUITIN-CONJUGATING ENZYME E2"/>
    <property type="match status" value="1"/>
</dbReference>
<evidence type="ECO:0000313" key="3">
    <source>
        <dbReference type="EMBL" id="UTX44237.1"/>
    </source>
</evidence>
<accession>A0A9Q9CBL5</accession>
<dbReference type="Pfam" id="PF00179">
    <property type="entry name" value="UQ_con"/>
    <property type="match status" value="1"/>
</dbReference>
<dbReference type="SMART" id="SM00212">
    <property type="entry name" value="UBCc"/>
    <property type="match status" value="1"/>
</dbReference>
<dbReference type="InterPro" id="IPR016135">
    <property type="entry name" value="UBQ-conjugating_enzyme/RWD"/>
</dbReference>
<dbReference type="EMBL" id="CP075156">
    <property type="protein sequence ID" value="UTX44237.1"/>
    <property type="molecule type" value="Genomic_DNA"/>
</dbReference>
<dbReference type="CDD" id="cd23794">
    <property type="entry name" value="UBCc_UBE2F_UBE2M"/>
    <property type="match status" value="1"/>
</dbReference>
<sequence length="153" mass="17372">MNPSDAFSFASFRLRTEIKSIELLPGASLSVGKSSEERYAMEVEYTMPIAEGIYEGRVLRFKLKIPHAYPFKPPKLLCLDKVFHPNIDGDGNVCMEILRLGWRPSHGLESILINLYVIFIEITGEDALNALAGDMFREDYERFVRIAKGQEEA</sequence>
<dbReference type="EMBL" id="CP119071">
    <property type="protein sequence ID" value="WEL39728.1"/>
    <property type="molecule type" value="Genomic_DNA"/>
</dbReference>
<proteinExistence type="predicted"/>
<reference evidence="3" key="1">
    <citation type="submission" date="2021-05" db="EMBL/GenBank/DDBJ databases">
        <title>Encephalitozoon hellem ATCC 50604 Complete Genome.</title>
        <authorList>
            <person name="Mascarenhas dos Santos A.C."/>
            <person name="Julian A.T."/>
            <person name="Pombert J.-F."/>
        </authorList>
    </citation>
    <scope>NUCLEOTIDE SEQUENCE</scope>
    <source>
        <strain evidence="3">ATCC 50604</strain>
    </source>
</reference>
<keyword evidence="6" id="KW-1185">Reference proteome</keyword>
<keyword evidence="1" id="KW-0833">Ubl conjugation pathway</keyword>
<dbReference type="InterPro" id="IPR000608">
    <property type="entry name" value="UBC"/>
</dbReference>
<dbReference type="OrthoDB" id="10249039at2759"/>
<dbReference type="SUPFAM" id="SSF54495">
    <property type="entry name" value="UBC-like"/>
    <property type="match status" value="1"/>
</dbReference>
<dbReference type="Gene3D" id="3.10.110.10">
    <property type="entry name" value="Ubiquitin Conjugating Enzyme"/>
    <property type="match status" value="1"/>
</dbReference>
<name>A0A9Q9CBL5_ENCHE</name>
<dbReference type="PROSITE" id="PS50127">
    <property type="entry name" value="UBC_2"/>
    <property type="match status" value="1"/>
</dbReference>
<dbReference type="Proteomes" id="UP001059546">
    <property type="component" value="Chromosome X"/>
</dbReference>
<reference evidence="4 6" key="2">
    <citation type="submission" date="2023-02" db="EMBL/GenBank/DDBJ databases">
        <title>Encephalitozoon hellem ATCC 50451 complete genome.</title>
        <authorList>
            <person name="Mascarenhas dos Santos A.C."/>
            <person name="Julian A.T."/>
            <person name="Pombert J.-F."/>
        </authorList>
    </citation>
    <scope>NUCLEOTIDE SEQUENCE [LARGE SCALE GENOMIC DNA]</scope>
    <source>
        <strain evidence="4 6">ATCC 50451</strain>
    </source>
</reference>
<evidence type="ECO:0000256" key="1">
    <source>
        <dbReference type="ARBA" id="ARBA00022786"/>
    </source>
</evidence>
<evidence type="ECO:0000313" key="4">
    <source>
        <dbReference type="EMBL" id="WEL39728.1"/>
    </source>
</evidence>
<evidence type="ECO:0000313" key="5">
    <source>
        <dbReference type="Proteomes" id="UP001059546"/>
    </source>
</evidence>
<organism evidence="3 5">
    <name type="scientific">Encephalitozoon hellem</name>
    <name type="common">Microsporidian parasite</name>
    <dbReference type="NCBI Taxonomy" id="27973"/>
    <lineage>
        <taxon>Eukaryota</taxon>
        <taxon>Fungi</taxon>
        <taxon>Fungi incertae sedis</taxon>
        <taxon>Microsporidia</taxon>
        <taxon>Unikaryonidae</taxon>
        <taxon>Encephalitozoon</taxon>
    </lineage>
</organism>
<evidence type="ECO:0000313" key="6">
    <source>
        <dbReference type="Proteomes" id="UP001217963"/>
    </source>
</evidence>
<gene>
    <name evidence="3" type="ORF">GPU96_10g20290</name>
    <name evidence="4" type="ORF">PFJ87_10g01770</name>
</gene>
<dbReference type="Proteomes" id="UP001217963">
    <property type="component" value="Chromosome X"/>
</dbReference>
<dbReference type="InterPro" id="IPR050113">
    <property type="entry name" value="Ub_conjugating_enzyme"/>
</dbReference>
<dbReference type="AlphaFoldDB" id="A0A9Q9CBL5"/>
<feature type="domain" description="UBC core" evidence="2">
    <location>
        <begin position="9"/>
        <end position="153"/>
    </location>
</feature>
<protein>
    <submittedName>
        <fullName evidence="3">Ubiquitin conjugating enzyme E2</fullName>
    </submittedName>
</protein>
<evidence type="ECO:0000259" key="2">
    <source>
        <dbReference type="PROSITE" id="PS50127"/>
    </source>
</evidence>